<evidence type="ECO:0000313" key="3">
    <source>
        <dbReference type="EMBL" id="CAF1176970.1"/>
    </source>
</evidence>
<dbReference type="EMBL" id="CAJNOR010001643">
    <property type="protein sequence ID" value="CAF1176970.1"/>
    <property type="molecule type" value="Genomic_DNA"/>
</dbReference>
<organism evidence="2 5">
    <name type="scientific">Adineta ricciae</name>
    <name type="common">Rotifer</name>
    <dbReference type="NCBI Taxonomy" id="249248"/>
    <lineage>
        <taxon>Eukaryota</taxon>
        <taxon>Metazoa</taxon>
        <taxon>Spiralia</taxon>
        <taxon>Gnathifera</taxon>
        <taxon>Rotifera</taxon>
        <taxon>Eurotatoria</taxon>
        <taxon>Bdelloidea</taxon>
        <taxon>Adinetida</taxon>
        <taxon>Adinetidae</taxon>
        <taxon>Adineta</taxon>
    </lineage>
</organism>
<dbReference type="AlphaFoldDB" id="A0A814TPW7"/>
<keyword evidence="4" id="KW-1185">Reference proteome</keyword>
<dbReference type="InterPro" id="IPR045860">
    <property type="entry name" value="Snake_toxin-like_sf"/>
</dbReference>
<evidence type="ECO:0000313" key="5">
    <source>
        <dbReference type="Proteomes" id="UP000663852"/>
    </source>
</evidence>
<keyword evidence="1" id="KW-1133">Transmembrane helix</keyword>
<name>A0A814TPW7_ADIRI</name>
<keyword evidence="1" id="KW-0812">Transmembrane</keyword>
<comment type="caution">
    <text evidence="2">The sequence shown here is derived from an EMBL/GenBank/DDBJ whole genome shotgun (WGS) entry which is preliminary data.</text>
</comment>
<evidence type="ECO:0000313" key="2">
    <source>
        <dbReference type="EMBL" id="CAF1164265.1"/>
    </source>
</evidence>
<reference evidence="2" key="1">
    <citation type="submission" date="2021-02" db="EMBL/GenBank/DDBJ databases">
        <authorList>
            <person name="Nowell W R."/>
        </authorList>
    </citation>
    <scope>NUCLEOTIDE SEQUENCE</scope>
</reference>
<dbReference type="Proteomes" id="UP000663852">
    <property type="component" value="Unassembled WGS sequence"/>
</dbReference>
<feature type="transmembrane region" description="Helical" evidence="1">
    <location>
        <begin position="37"/>
        <end position="59"/>
    </location>
</feature>
<dbReference type="EMBL" id="CAJNOJ010000127">
    <property type="protein sequence ID" value="CAF1164265.1"/>
    <property type="molecule type" value="Genomic_DNA"/>
</dbReference>
<sequence length="145" mass="15330">MSTLSIVTVIVYKKALKTTENHHFYCRKETNMNTFTVLCLFVLLPGCLSITCYVCSAGMNGCDPFSATGTGVSTTNSSTSCMKVTTGVSSGTYRGGLSSCTAASIAGVGTFCCSTDYCNGATSKYQAPFLLGFVLAALFAKYRFL</sequence>
<evidence type="ECO:0000313" key="4">
    <source>
        <dbReference type="Proteomes" id="UP000663828"/>
    </source>
</evidence>
<keyword evidence="1" id="KW-0472">Membrane</keyword>
<dbReference type="SUPFAM" id="SSF57302">
    <property type="entry name" value="Snake toxin-like"/>
    <property type="match status" value="1"/>
</dbReference>
<accession>A0A814TPW7</accession>
<dbReference type="OrthoDB" id="10469722at2759"/>
<gene>
    <name evidence="2" type="ORF">EDS130_LOCUS23317</name>
    <name evidence="3" type="ORF">XAT740_LOCUS22357</name>
</gene>
<feature type="transmembrane region" description="Helical" evidence="1">
    <location>
        <begin position="125"/>
        <end position="144"/>
    </location>
</feature>
<protein>
    <submittedName>
        <fullName evidence="2">Uncharacterized protein</fullName>
    </submittedName>
</protein>
<dbReference type="Proteomes" id="UP000663828">
    <property type="component" value="Unassembled WGS sequence"/>
</dbReference>
<proteinExistence type="predicted"/>
<evidence type="ECO:0000256" key="1">
    <source>
        <dbReference type="SAM" id="Phobius"/>
    </source>
</evidence>